<organism evidence="1 2">
    <name type="scientific">Aegilops tauschii subsp. strangulata</name>
    <name type="common">Goatgrass</name>
    <dbReference type="NCBI Taxonomy" id="200361"/>
    <lineage>
        <taxon>Eukaryota</taxon>
        <taxon>Viridiplantae</taxon>
        <taxon>Streptophyta</taxon>
        <taxon>Embryophyta</taxon>
        <taxon>Tracheophyta</taxon>
        <taxon>Spermatophyta</taxon>
        <taxon>Magnoliopsida</taxon>
        <taxon>Liliopsida</taxon>
        <taxon>Poales</taxon>
        <taxon>Poaceae</taxon>
        <taxon>BOP clade</taxon>
        <taxon>Pooideae</taxon>
        <taxon>Triticodae</taxon>
        <taxon>Triticeae</taxon>
        <taxon>Triticinae</taxon>
        <taxon>Aegilops</taxon>
    </lineage>
</organism>
<keyword evidence="2" id="KW-1185">Reference proteome</keyword>
<evidence type="ECO:0000313" key="2">
    <source>
        <dbReference type="Proteomes" id="UP000015105"/>
    </source>
</evidence>
<dbReference type="EnsemblPlants" id="AET5Gv20800900.5">
    <property type="protein sequence ID" value="AET5Gv20800900.5"/>
    <property type="gene ID" value="AET5Gv20800900"/>
</dbReference>
<dbReference type="Gramene" id="AET5Gv20800900.5">
    <property type="protein sequence ID" value="AET5Gv20800900.5"/>
    <property type="gene ID" value="AET5Gv20800900"/>
</dbReference>
<evidence type="ECO:0000313" key="1">
    <source>
        <dbReference type="EnsemblPlants" id="AET5Gv20800900.5"/>
    </source>
</evidence>
<reference evidence="1" key="3">
    <citation type="journal article" date="2017" name="Nature">
        <title>Genome sequence of the progenitor of the wheat D genome Aegilops tauschii.</title>
        <authorList>
            <person name="Luo M.C."/>
            <person name="Gu Y.Q."/>
            <person name="Puiu D."/>
            <person name="Wang H."/>
            <person name="Twardziok S.O."/>
            <person name="Deal K.R."/>
            <person name="Huo N."/>
            <person name="Zhu T."/>
            <person name="Wang L."/>
            <person name="Wang Y."/>
            <person name="McGuire P.E."/>
            <person name="Liu S."/>
            <person name="Long H."/>
            <person name="Ramasamy R.K."/>
            <person name="Rodriguez J.C."/>
            <person name="Van S.L."/>
            <person name="Yuan L."/>
            <person name="Wang Z."/>
            <person name="Xia Z."/>
            <person name="Xiao L."/>
            <person name="Anderson O.D."/>
            <person name="Ouyang S."/>
            <person name="Liang Y."/>
            <person name="Zimin A.V."/>
            <person name="Pertea G."/>
            <person name="Qi P."/>
            <person name="Bennetzen J.L."/>
            <person name="Dai X."/>
            <person name="Dawson M.W."/>
            <person name="Muller H.G."/>
            <person name="Kugler K."/>
            <person name="Rivarola-Duarte L."/>
            <person name="Spannagl M."/>
            <person name="Mayer K.F.X."/>
            <person name="Lu F.H."/>
            <person name="Bevan M.W."/>
            <person name="Leroy P."/>
            <person name="Li P."/>
            <person name="You F.M."/>
            <person name="Sun Q."/>
            <person name="Liu Z."/>
            <person name="Lyons E."/>
            <person name="Wicker T."/>
            <person name="Salzberg S.L."/>
            <person name="Devos K.M."/>
            <person name="Dvorak J."/>
        </authorList>
    </citation>
    <scope>NUCLEOTIDE SEQUENCE [LARGE SCALE GENOMIC DNA]</scope>
    <source>
        <strain evidence="1">cv. AL8/78</strain>
    </source>
</reference>
<reference evidence="1" key="5">
    <citation type="journal article" date="2021" name="G3 (Bethesda)">
        <title>Aegilops tauschii genome assembly Aet v5.0 features greater sequence contiguity and improved annotation.</title>
        <authorList>
            <person name="Wang L."/>
            <person name="Zhu T."/>
            <person name="Rodriguez J.C."/>
            <person name="Deal K.R."/>
            <person name="Dubcovsky J."/>
            <person name="McGuire P.E."/>
            <person name="Lux T."/>
            <person name="Spannagl M."/>
            <person name="Mayer K.F.X."/>
            <person name="Baldrich P."/>
            <person name="Meyers B.C."/>
            <person name="Huo N."/>
            <person name="Gu Y.Q."/>
            <person name="Zhou H."/>
            <person name="Devos K.M."/>
            <person name="Bennetzen J.L."/>
            <person name="Unver T."/>
            <person name="Budak H."/>
            <person name="Gulick P.J."/>
            <person name="Galiba G."/>
            <person name="Kalapos B."/>
            <person name="Nelson D.R."/>
            <person name="Li P."/>
            <person name="You F.M."/>
            <person name="Luo M.C."/>
            <person name="Dvorak J."/>
        </authorList>
    </citation>
    <scope>NUCLEOTIDE SEQUENCE [LARGE SCALE GENOMIC DNA]</scope>
    <source>
        <strain evidence="1">cv. AL8/78</strain>
    </source>
</reference>
<dbReference type="AlphaFoldDB" id="A0A453LJL2"/>
<name>A0A453LJL2_AEGTS</name>
<sequence length="49" mass="5675">RRPSTRPAATSSGESIRACMHRILLHYCRRRLIACFLFSRPLHLLALLL</sequence>
<proteinExistence type="predicted"/>
<reference evidence="1" key="4">
    <citation type="submission" date="2019-03" db="UniProtKB">
        <authorList>
            <consortium name="EnsemblPlants"/>
        </authorList>
    </citation>
    <scope>IDENTIFICATION</scope>
</reference>
<accession>A0A453LJL2</accession>
<dbReference type="Proteomes" id="UP000015105">
    <property type="component" value="Chromosome 5D"/>
</dbReference>
<reference evidence="2" key="1">
    <citation type="journal article" date="2014" name="Science">
        <title>Ancient hybridizations among the ancestral genomes of bread wheat.</title>
        <authorList>
            <consortium name="International Wheat Genome Sequencing Consortium,"/>
            <person name="Marcussen T."/>
            <person name="Sandve S.R."/>
            <person name="Heier L."/>
            <person name="Spannagl M."/>
            <person name="Pfeifer M."/>
            <person name="Jakobsen K.S."/>
            <person name="Wulff B.B."/>
            <person name="Steuernagel B."/>
            <person name="Mayer K.F."/>
            <person name="Olsen O.A."/>
        </authorList>
    </citation>
    <scope>NUCLEOTIDE SEQUENCE [LARGE SCALE GENOMIC DNA]</scope>
    <source>
        <strain evidence="2">cv. AL8/78</strain>
    </source>
</reference>
<protein>
    <submittedName>
        <fullName evidence="1">Uncharacterized protein</fullName>
    </submittedName>
</protein>
<reference evidence="2" key="2">
    <citation type="journal article" date="2017" name="Nat. Plants">
        <title>The Aegilops tauschii genome reveals multiple impacts of transposons.</title>
        <authorList>
            <person name="Zhao G."/>
            <person name="Zou C."/>
            <person name="Li K."/>
            <person name="Wang K."/>
            <person name="Li T."/>
            <person name="Gao L."/>
            <person name="Zhang X."/>
            <person name="Wang H."/>
            <person name="Yang Z."/>
            <person name="Liu X."/>
            <person name="Jiang W."/>
            <person name="Mao L."/>
            <person name="Kong X."/>
            <person name="Jiao Y."/>
            <person name="Jia J."/>
        </authorList>
    </citation>
    <scope>NUCLEOTIDE SEQUENCE [LARGE SCALE GENOMIC DNA]</scope>
    <source>
        <strain evidence="2">cv. AL8/78</strain>
    </source>
</reference>